<protein>
    <submittedName>
        <fullName evidence="2">Uncharacterized protein</fullName>
    </submittedName>
</protein>
<dbReference type="WBParaSite" id="nRc.2.0.1.t08394-RA">
    <property type="protein sequence ID" value="nRc.2.0.1.t08394-RA"/>
    <property type="gene ID" value="nRc.2.0.1.g08394"/>
</dbReference>
<dbReference type="Proteomes" id="UP000887565">
    <property type="component" value="Unplaced"/>
</dbReference>
<name>A0A915I4S2_ROMCU</name>
<organism evidence="1 2">
    <name type="scientific">Romanomermis culicivorax</name>
    <name type="common">Nematode worm</name>
    <dbReference type="NCBI Taxonomy" id="13658"/>
    <lineage>
        <taxon>Eukaryota</taxon>
        <taxon>Metazoa</taxon>
        <taxon>Ecdysozoa</taxon>
        <taxon>Nematoda</taxon>
        <taxon>Enoplea</taxon>
        <taxon>Dorylaimia</taxon>
        <taxon>Mermithida</taxon>
        <taxon>Mermithoidea</taxon>
        <taxon>Mermithidae</taxon>
        <taxon>Romanomermis</taxon>
    </lineage>
</organism>
<sequence>MLISIKINQNNLNQHSSEHARQACPGMLDEHLARRACSDFYHCTTISNSKAMQSTENHVSVPQFRRSNFGAAV</sequence>
<reference evidence="2" key="1">
    <citation type="submission" date="2022-11" db="UniProtKB">
        <authorList>
            <consortium name="WormBaseParasite"/>
        </authorList>
    </citation>
    <scope>IDENTIFICATION</scope>
</reference>
<dbReference type="AlphaFoldDB" id="A0A915I4S2"/>
<evidence type="ECO:0000313" key="2">
    <source>
        <dbReference type="WBParaSite" id="nRc.2.0.1.t08394-RA"/>
    </source>
</evidence>
<evidence type="ECO:0000313" key="1">
    <source>
        <dbReference type="Proteomes" id="UP000887565"/>
    </source>
</evidence>
<keyword evidence="1" id="KW-1185">Reference proteome</keyword>
<accession>A0A915I4S2</accession>
<proteinExistence type="predicted"/>